<dbReference type="RefSeq" id="WP_244725678.1">
    <property type="nucleotide sequence ID" value="NZ_JALIRP010000005.1"/>
</dbReference>
<dbReference type="CDD" id="cd00056">
    <property type="entry name" value="ENDO3c"/>
    <property type="match status" value="1"/>
</dbReference>
<feature type="domain" description="HhH-GPD" evidence="6">
    <location>
        <begin position="133"/>
        <end position="302"/>
    </location>
</feature>
<dbReference type="InterPro" id="IPR037046">
    <property type="entry name" value="AlkA_N_sf"/>
</dbReference>
<dbReference type="GO" id="GO:0008725">
    <property type="term" value="F:DNA-3-methyladenine glycosylase activity"/>
    <property type="evidence" value="ECO:0007669"/>
    <property type="project" value="TreeGrafter"/>
</dbReference>
<dbReference type="InterPro" id="IPR051912">
    <property type="entry name" value="Alkylbase_DNA_Glycosylase/TA"/>
</dbReference>
<gene>
    <name evidence="7" type="ORF">MUG84_14060</name>
</gene>
<evidence type="ECO:0000256" key="1">
    <source>
        <dbReference type="ARBA" id="ARBA00000086"/>
    </source>
</evidence>
<dbReference type="Proteomes" id="UP001139347">
    <property type="component" value="Unassembled WGS sequence"/>
</dbReference>
<dbReference type="GO" id="GO:0032131">
    <property type="term" value="F:alkylated DNA binding"/>
    <property type="evidence" value="ECO:0007669"/>
    <property type="project" value="TreeGrafter"/>
</dbReference>
<dbReference type="PANTHER" id="PTHR43003:SF5">
    <property type="entry name" value="DNA-3-METHYLADENINE GLYCOSYLASE"/>
    <property type="match status" value="1"/>
</dbReference>
<dbReference type="GO" id="GO:0005737">
    <property type="term" value="C:cytoplasm"/>
    <property type="evidence" value="ECO:0007669"/>
    <property type="project" value="TreeGrafter"/>
</dbReference>
<dbReference type="InterPro" id="IPR003265">
    <property type="entry name" value="HhH-GPD_domain"/>
</dbReference>
<evidence type="ECO:0000313" key="7">
    <source>
        <dbReference type="EMBL" id="MCJ8012857.1"/>
    </source>
</evidence>
<dbReference type="InterPro" id="IPR023170">
    <property type="entry name" value="HhH_base_excis_C"/>
</dbReference>
<dbReference type="EMBL" id="JALIRP010000005">
    <property type="protein sequence ID" value="MCJ8012857.1"/>
    <property type="molecule type" value="Genomic_DNA"/>
</dbReference>
<organism evidence="7 8">
    <name type="scientific">Paenibacillus mangrovi</name>
    <dbReference type="NCBI Taxonomy" id="2931978"/>
    <lineage>
        <taxon>Bacteria</taxon>
        <taxon>Bacillati</taxon>
        <taxon>Bacillota</taxon>
        <taxon>Bacilli</taxon>
        <taxon>Bacillales</taxon>
        <taxon>Paenibacillaceae</taxon>
        <taxon>Paenibacillus</taxon>
    </lineage>
</organism>
<proteinExistence type="inferred from homology"/>
<sequence>MSKSIPLLEPFNAELVMRSVRSQNEMLVYADPERPVFSKVVPACTRKIPVKVTLVQHEEGQAAEIDFLDSCSDTEQDAAAAFIEKMLSNHVDLLPFYKQLAEEPVIGSILPDLYGLKILLEPNLYQNLVRTIIGQQMNLSFAAALVSRITERYGTPVQADGRLLYSFPEPGALARLEPEELMELQFSRRKAEYVIGLSRMVDEGTLDLYSLPALEDQEIFEKLLPVRGIGKWTVECFLLFGVGRTDFFPVDDIGLKNAMKLLWGYDSQPSSPEMLAISSNWSPWRSYVAYYLWAWLDEWKLQEKAAGKAKKK</sequence>
<dbReference type="Gene3D" id="1.10.340.30">
    <property type="entry name" value="Hypothetical protein, domain 2"/>
    <property type="match status" value="1"/>
</dbReference>
<dbReference type="Pfam" id="PF00730">
    <property type="entry name" value="HhH-GPD"/>
    <property type="match status" value="1"/>
</dbReference>
<dbReference type="GO" id="GO:0006285">
    <property type="term" value="P:base-excision repair, AP site formation"/>
    <property type="evidence" value="ECO:0007669"/>
    <property type="project" value="TreeGrafter"/>
</dbReference>
<evidence type="ECO:0000256" key="3">
    <source>
        <dbReference type="ARBA" id="ARBA00012000"/>
    </source>
</evidence>
<dbReference type="EC" id="3.2.2.21" evidence="3"/>
<name>A0A9X2B5M0_9BACL</name>
<dbReference type="Gene3D" id="1.10.1670.10">
    <property type="entry name" value="Helix-hairpin-Helix base-excision DNA repair enzymes (C-terminal)"/>
    <property type="match status" value="1"/>
</dbReference>
<dbReference type="SMART" id="SM00478">
    <property type="entry name" value="ENDO3c"/>
    <property type="match status" value="1"/>
</dbReference>
<evidence type="ECO:0000256" key="2">
    <source>
        <dbReference type="ARBA" id="ARBA00010817"/>
    </source>
</evidence>
<dbReference type="GO" id="GO:0032993">
    <property type="term" value="C:protein-DNA complex"/>
    <property type="evidence" value="ECO:0007669"/>
    <property type="project" value="TreeGrafter"/>
</dbReference>
<dbReference type="GO" id="GO:0043916">
    <property type="term" value="F:DNA-7-methylguanine glycosylase activity"/>
    <property type="evidence" value="ECO:0007669"/>
    <property type="project" value="TreeGrafter"/>
</dbReference>
<reference evidence="7" key="1">
    <citation type="submission" date="2022-04" db="EMBL/GenBank/DDBJ databases">
        <title>Paenibacillus mangrovi sp. nov., a novel endophytic bacterium isolated from bark of Kandelia candel.</title>
        <authorList>
            <person name="Tuo L."/>
        </authorList>
    </citation>
    <scope>NUCLEOTIDE SEQUENCE</scope>
    <source>
        <strain evidence="7">KQZ6P-2</strain>
    </source>
</reference>
<dbReference type="SUPFAM" id="SSF48150">
    <property type="entry name" value="DNA-glycosylase"/>
    <property type="match status" value="1"/>
</dbReference>
<accession>A0A9X2B5M0</accession>
<keyword evidence="4" id="KW-0227">DNA damage</keyword>
<protein>
    <recommendedName>
        <fullName evidence="3">DNA-3-methyladenine glycosylase II</fullName>
        <ecNumber evidence="3">3.2.2.21</ecNumber>
    </recommendedName>
</protein>
<keyword evidence="8" id="KW-1185">Reference proteome</keyword>
<dbReference type="PANTHER" id="PTHR43003">
    <property type="entry name" value="DNA-3-METHYLADENINE GLYCOSYLASE"/>
    <property type="match status" value="1"/>
</dbReference>
<keyword evidence="5" id="KW-0234">DNA repair</keyword>
<dbReference type="GO" id="GO:0006307">
    <property type="term" value="P:DNA alkylation repair"/>
    <property type="evidence" value="ECO:0007669"/>
    <property type="project" value="TreeGrafter"/>
</dbReference>
<dbReference type="Gene3D" id="3.30.310.20">
    <property type="entry name" value="DNA-3-methyladenine glycosylase AlkA, N-terminal domain"/>
    <property type="match status" value="1"/>
</dbReference>
<evidence type="ECO:0000313" key="8">
    <source>
        <dbReference type="Proteomes" id="UP001139347"/>
    </source>
</evidence>
<dbReference type="InterPro" id="IPR011257">
    <property type="entry name" value="DNA_glycosylase"/>
</dbReference>
<evidence type="ECO:0000259" key="6">
    <source>
        <dbReference type="SMART" id="SM00478"/>
    </source>
</evidence>
<evidence type="ECO:0000256" key="5">
    <source>
        <dbReference type="ARBA" id="ARBA00023204"/>
    </source>
</evidence>
<comment type="similarity">
    <text evidence="2">Belongs to the alkylbase DNA glycosidase AlkA family.</text>
</comment>
<comment type="catalytic activity">
    <reaction evidence="1">
        <text>Hydrolysis of alkylated DNA, releasing 3-methyladenine, 3-methylguanine, 7-methylguanine and 7-methyladenine.</text>
        <dbReference type="EC" id="3.2.2.21"/>
    </reaction>
</comment>
<comment type="caution">
    <text evidence="7">The sequence shown here is derived from an EMBL/GenBank/DDBJ whole genome shotgun (WGS) entry which is preliminary data.</text>
</comment>
<dbReference type="FunFam" id="1.10.340.30:FF:000004">
    <property type="entry name" value="DNA-3-methyladenine glycosylase II"/>
    <property type="match status" value="1"/>
</dbReference>
<evidence type="ECO:0000256" key="4">
    <source>
        <dbReference type="ARBA" id="ARBA00022763"/>
    </source>
</evidence>
<dbReference type="AlphaFoldDB" id="A0A9X2B5M0"/>